<dbReference type="PROSITE" id="PS50853">
    <property type="entry name" value="FN3"/>
    <property type="match status" value="2"/>
</dbReference>
<feature type="domain" description="Fibronectin type-III" evidence="1">
    <location>
        <begin position="1"/>
        <end position="47"/>
    </location>
</feature>
<dbReference type="InterPro" id="IPR042279">
    <property type="entry name" value="Pep_M60_3"/>
</dbReference>
<evidence type="ECO:0000313" key="3">
    <source>
        <dbReference type="EMBL" id="TCI03775.1"/>
    </source>
</evidence>
<dbReference type="InterPro" id="IPR041549">
    <property type="entry name" value="IMPa_helical"/>
</dbReference>
<evidence type="ECO:0000259" key="2">
    <source>
        <dbReference type="PROSITE" id="PS51723"/>
    </source>
</evidence>
<gene>
    <name evidence="3" type="ORF">EZV61_09580</name>
</gene>
<dbReference type="SMART" id="SM00458">
    <property type="entry name" value="RICIN"/>
    <property type="match status" value="1"/>
</dbReference>
<dbReference type="PROSITE" id="PS50231">
    <property type="entry name" value="RICIN_B_LECTIN"/>
    <property type="match status" value="1"/>
</dbReference>
<dbReference type="NCBIfam" id="NF038322">
    <property type="entry name" value="ImpA_fam_HExGH"/>
    <property type="match status" value="1"/>
</dbReference>
<dbReference type="SMART" id="SM00060">
    <property type="entry name" value="FN3"/>
    <property type="match status" value="1"/>
</dbReference>
<name>A0ABY2AMF7_9GAMM</name>
<dbReference type="Gene3D" id="1.10.390.30">
    <property type="entry name" value="Peptidase M60, enhancin-like domain 3"/>
    <property type="match status" value="1"/>
</dbReference>
<dbReference type="InterPro" id="IPR036116">
    <property type="entry name" value="FN3_sf"/>
</dbReference>
<dbReference type="CDD" id="cd00063">
    <property type="entry name" value="FN3"/>
    <property type="match status" value="1"/>
</dbReference>
<dbReference type="Proteomes" id="UP000292554">
    <property type="component" value="Unassembled WGS sequence"/>
</dbReference>
<dbReference type="PROSITE" id="PS51723">
    <property type="entry name" value="PEPTIDASE_M60"/>
    <property type="match status" value="1"/>
</dbReference>
<dbReference type="InterPro" id="IPR000772">
    <property type="entry name" value="Ricin_B_lectin"/>
</dbReference>
<dbReference type="Gene3D" id="2.80.10.50">
    <property type="match status" value="1"/>
</dbReference>
<dbReference type="InterPro" id="IPR003961">
    <property type="entry name" value="FN3_dom"/>
</dbReference>
<dbReference type="EMBL" id="SJXE01000003">
    <property type="protein sequence ID" value="TCI03775.1"/>
    <property type="molecule type" value="Genomic_DNA"/>
</dbReference>
<feature type="domain" description="Fibronectin type-III" evidence="1">
    <location>
        <begin position="51"/>
        <end position="138"/>
    </location>
</feature>
<dbReference type="Pfam" id="PF00041">
    <property type="entry name" value="fn3"/>
    <property type="match status" value="1"/>
</dbReference>
<organism evidence="3 4">
    <name type="scientific">Corallincola luteus</name>
    <dbReference type="NCBI Taxonomy" id="1775177"/>
    <lineage>
        <taxon>Bacteria</taxon>
        <taxon>Pseudomonadati</taxon>
        <taxon>Pseudomonadota</taxon>
        <taxon>Gammaproteobacteria</taxon>
        <taxon>Alteromonadales</taxon>
        <taxon>Psychromonadaceae</taxon>
        <taxon>Corallincola</taxon>
    </lineage>
</organism>
<dbReference type="SUPFAM" id="SSF50370">
    <property type="entry name" value="Ricin B-like lectins"/>
    <property type="match status" value="1"/>
</dbReference>
<proteinExistence type="predicted"/>
<dbReference type="PANTHER" id="PTHR15730">
    <property type="entry name" value="EXPERIMENTAL AUTOIMMUNE PROSTATITIS ANTIGEN 2-RELATED"/>
    <property type="match status" value="1"/>
</dbReference>
<dbReference type="InterPro" id="IPR040711">
    <property type="entry name" value="IMPa_N_2"/>
</dbReference>
<dbReference type="InterPro" id="IPR013783">
    <property type="entry name" value="Ig-like_fold"/>
</dbReference>
<reference evidence="3 4" key="1">
    <citation type="submission" date="2019-02" db="EMBL/GenBank/DDBJ databases">
        <title>Corallincola luteus sp. nov., a marine bacterium isolated from surface sediment of Bohai Sea in China.</title>
        <authorList>
            <person name="Ren Q."/>
        </authorList>
    </citation>
    <scope>NUCLEOTIDE SEQUENCE [LARGE SCALE GENOMIC DNA]</scope>
    <source>
        <strain evidence="3 4">DASS28</strain>
    </source>
</reference>
<sequence length="1226" mass="136227">MAVDVFTYTDTELEPNTSYQYSIRAVGSQGEYSDKISASASTSTPPYQPLAPTELSIFATTSETISLQWSDAQNSELLSSYELFRDGELIKTLAVEVLTYTDSELKPDTSYVYSVRALSSEGEYSDKINISAATTQAENELRLQTALASGDSTVLESVDSLLILDKVQTSLQKRKAEYAPHLKAIYGDGEINYAPGSNSNVIYPSNIDNYIPLLVGNNGANLAAAAINDEQRVAAFGSIPIFAFNSGYDEYQAHFQHLLNWLTEQELEESSQALKVSIALYNGGTSRAIGSWFSSHYPNWEITLCINETDGLDACLAEAEFIVLGSQFIPDLSSQSDVVTALTHVNKRGTPLLYLHQAGRNTSELTATVLSFLGLITPLEGGNTKNDAANWGKYSDMSAGFSVPLEIMLNHLSKEDFYFDWSVCGSNNCNLVEGLQSELMSGLENVRSMFGSMDGQAKLLFETGGNSINKLLVLLGDLYRRDISYPIDRLEVDGTLFAKAQFADYSVYYNRKAAPAQTDLGDFSTQIAASHPTVNRTISIQPKNIRGDFTAVGLYALPGRAVTISRTDSNSNGALIYFNTMRTSSTRVFNISRDAYNRPKWLRSHQVELNPGQTITLTSPYGGTIMLSPSDGDVIELTISGAAEHAFVNDMDKMDEYARALETTELPWTQIQTPFVEIHSRTDFMRQAGNNDVYKGDMQQFVEDIWTYVVKGAYELAGIVGKGLTQAQKITDFCMAHEWDCSNETIHRIPRVQHINSDKHTACGSACSGNPIDIGFALEPQEWGVNHELGHNLQPQRLKINGGMSGEISNNIFPLRARMRYGQTYGIAASGHTWDEGYEKAFKMIQEAINNGEQNQLWVDPDNLFHERLAFYIQLMHMGDQLDYLDDGWQLITLIYIHDRLFGNSVDWESDKDKLGFSSYSEKPSSITGNDFMLLSLSWITKRDYRSYFDVWGISYSDEANTQMLAYEFPESDMLFYIPENQSYMEPVLFILPLDGVAPWPFQKPGQVSLELSGQTQFDVGEMTNIAWTRGGDINAGELILLENGIEVQNEVLPYTSEQSGNVSLEFKQEGIFTYKIQLCNADYCTSSEPFSFAVGELEPVQISLDEKDKCLALSSEFVTESGLKTPACGDDDSQKWLWGTDGYIRSVKDLAYCIDGGGMNAGANFFFSLCGSSDSQQWLLKEDKTIVPKSGKNSVWDQYSSDSVHLYSNHGGANQHWKTKNVAMD</sequence>
<comment type="caution">
    <text evidence="3">The sequence shown here is derived from an EMBL/GenBank/DDBJ whole genome shotgun (WGS) entry which is preliminary data.</text>
</comment>
<protein>
    <recommendedName>
        <fullName evidence="5">Peptidase M60 domain-containing protein</fullName>
    </recommendedName>
</protein>
<keyword evidence="4" id="KW-1185">Reference proteome</keyword>
<dbReference type="Pfam" id="PF18650">
    <property type="entry name" value="IMPa_N_2"/>
    <property type="match status" value="1"/>
</dbReference>
<evidence type="ECO:0000259" key="1">
    <source>
        <dbReference type="PROSITE" id="PS50853"/>
    </source>
</evidence>
<dbReference type="SMART" id="SM01276">
    <property type="entry name" value="M60-like"/>
    <property type="match status" value="1"/>
</dbReference>
<dbReference type="SUPFAM" id="SSF49265">
    <property type="entry name" value="Fibronectin type III"/>
    <property type="match status" value="1"/>
</dbReference>
<feature type="domain" description="Peptidase M60" evidence="2">
    <location>
        <begin position="547"/>
        <end position="880"/>
    </location>
</feature>
<dbReference type="InterPro" id="IPR031161">
    <property type="entry name" value="Peptidase_M60_dom"/>
</dbReference>
<accession>A0ABY2AMF7</accession>
<dbReference type="Pfam" id="PF13402">
    <property type="entry name" value="Peptidase_M60"/>
    <property type="match status" value="1"/>
</dbReference>
<evidence type="ECO:0008006" key="5">
    <source>
        <dbReference type="Google" id="ProtNLM"/>
    </source>
</evidence>
<dbReference type="Pfam" id="PF18642">
    <property type="entry name" value="IMPa_helical"/>
    <property type="match status" value="1"/>
</dbReference>
<dbReference type="InterPro" id="IPR051244">
    <property type="entry name" value="TCAF"/>
</dbReference>
<dbReference type="InterPro" id="IPR035992">
    <property type="entry name" value="Ricin_B-like_lectins"/>
</dbReference>
<dbReference type="Pfam" id="PF00652">
    <property type="entry name" value="Ricin_B_lectin"/>
    <property type="match status" value="1"/>
</dbReference>
<dbReference type="Gene3D" id="2.60.40.10">
    <property type="entry name" value="Immunoglobulins"/>
    <property type="match status" value="3"/>
</dbReference>
<evidence type="ECO:0000313" key="4">
    <source>
        <dbReference type="Proteomes" id="UP000292554"/>
    </source>
</evidence>
<dbReference type="PANTHER" id="PTHR15730:SF5">
    <property type="entry name" value="SI:CH211-210B2.2-RELATED"/>
    <property type="match status" value="1"/>
</dbReference>